<protein>
    <submittedName>
        <fullName evidence="1">Uncharacterized protein</fullName>
    </submittedName>
</protein>
<comment type="caution">
    <text evidence="1">The sequence shown here is derived from an EMBL/GenBank/DDBJ whole genome shotgun (WGS) entry which is preliminary data.</text>
</comment>
<sequence length="134" mass="14702">MTILTAEEITDLTSDIREIIEDVELSTTISYKLSGSTVSDWDPTDGIIPDMYTTSSVSAFKGSYNLKDMEAAQGLIELGDTKFIIMTSDVSGILSVDDMIVESASTVQSATTYQIKGTKFDPYKLVYFLQSRAI</sequence>
<dbReference type="AlphaFoldDB" id="A0A0F9QW26"/>
<name>A0A0F9QW26_9ZZZZ</name>
<gene>
    <name evidence="1" type="ORF">LCGC14_0725830</name>
</gene>
<organism evidence="1">
    <name type="scientific">marine sediment metagenome</name>
    <dbReference type="NCBI Taxonomy" id="412755"/>
    <lineage>
        <taxon>unclassified sequences</taxon>
        <taxon>metagenomes</taxon>
        <taxon>ecological metagenomes</taxon>
    </lineage>
</organism>
<reference evidence="1" key="1">
    <citation type="journal article" date="2015" name="Nature">
        <title>Complex archaea that bridge the gap between prokaryotes and eukaryotes.</title>
        <authorList>
            <person name="Spang A."/>
            <person name="Saw J.H."/>
            <person name="Jorgensen S.L."/>
            <person name="Zaremba-Niedzwiedzka K."/>
            <person name="Martijn J."/>
            <person name="Lind A.E."/>
            <person name="van Eijk R."/>
            <person name="Schleper C."/>
            <person name="Guy L."/>
            <person name="Ettema T.J."/>
        </authorList>
    </citation>
    <scope>NUCLEOTIDE SEQUENCE</scope>
</reference>
<proteinExistence type="predicted"/>
<dbReference type="EMBL" id="LAZR01001663">
    <property type="protein sequence ID" value="KKN41192.1"/>
    <property type="molecule type" value="Genomic_DNA"/>
</dbReference>
<accession>A0A0F9QW26</accession>
<evidence type="ECO:0000313" key="1">
    <source>
        <dbReference type="EMBL" id="KKN41192.1"/>
    </source>
</evidence>